<organism evidence="3 4">
    <name type="scientific">Niabella yanshanensis</name>
    <dbReference type="NCBI Taxonomy" id="577386"/>
    <lineage>
        <taxon>Bacteria</taxon>
        <taxon>Pseudomonadati</taxon>
        <taxon>Bacteroidota</taxon>
        <taxon>Chitinophagia</taxon>
        <taxon>Chitinophagales</taxon>
        <taxon>Chitinophagaceae</taxon>
        <taxon>Niabella</taxon>
    </lineage>
</organism>
<dbReference type="Proteomes" id="UP001325680">
    <property type="component" value="Chromosome"/>
</dbReference>
<dbReference type="InterPro" id="IPR003431">
    <property type="entry name" value="B-propeller_Phytase"/>
</dbReference>
<sequence>MKYFYKPLYSYLAAAALVFGIAGLHSCSSTPKSGGNDHTVLKPLYTTDTTGFDTDDPAIWINPKDKMQSLIVGTDKEEGGGIYAFDLKGKTVKKVTGLKRPNNVDVAYNLKYKNGTVDAVIFTERKANRVRVFSLPDLQPVDNGGIPVFEADTCAGCRDGMGIAIYTAPDGKIYAMVGRKTGPTGSYIWQYELKQSKEGFITGEVVRKFGTYSGKKEIESIAMDNELGYVYYSDEQVGVRKYYADPAKGNQELALFATTGFTDDHEGISIYKKTASTGYILVSNQQDNSFMIYPREGMSGKMNEHPLITKVKTSTLESDGSDVTNLSFGNLYPEGFFVAMSNGKVFQIYDWRDIQKKIDAAKKR</sequence>
<keyword evidence="4" id="KW-1185">Reference proteome</keyword>
<feature type="signal peptide" evidence="1">
    <location>
        <begin position="1"/>
        <end position="26"/>
    </location>
</feature>
<dbReference type="SUPFAM" id="SSF50956">
    <property type="entry name" value="Thermostable phytase (3-phytase)"/>
    <property type="match status" value="1"/>
</dbReference>
<reference evidence="3 4" key="1">
    <citation type="submission" date="2023-12" db="EMBL/GenBank/DDBJ databases">
        <title>Genome sequencing and assembly of bacterial species from a model synthetic community.</title>
        <authorList>
            <person name="Hogle S.L."/>
        </authorList>
    </citation>
    <scope>NUCLEOTIDE SEQUENCE [LARGE SCALE GENOMIC DNA]</scope>
    <source>
        <strain evidence="3 4">HAMBI_3031</strain>
    </source>
</reference>
<evidence type="ECO:0000313" key="3">
    <source>
        <dbReference type="EMBL" id="WQD37029.1"/>
    </source>
</evidence>
<dbReference type="PROSITE" id="PS51662">
    <property type="entry name" value="BP_PHYTASE"/>
    <property type="match status" value="1"/>
</dbReference>
<gene>
    <name evidence="3" type="ORF">U0035_15255</name>
</gene>
<evidence type="ECO:0000313" key="4">
    <source>
        <dbReference type="Proteomes" id="UP001325680"/>
    </source>
</evidence>
<dbReference type="RefSeq" id="WP_114791877.1">
    <property type="nucleotide sequence ID" value="NZ_CP139960.1"/>
</dbReference>
<dbReference type="InterPro" id="IPR011042">
    <property type="entry name" value="6-blade_b-propeller_TolB-like"/>
</dbReference>
<proteinExistence type="predicted"/>
<evidence type="ECO:0000256" key="1">
    <source>
        <dbReference type="SAM" id="SignalP"/>
    </source>
</evidence>
<dbReference type="EMBL" id="CP139960">
    <property type="protein sequence ID" value="WQD37029.1"/>
    <property type="molecule type" value="Genomic_DNA"/>
</dbReference>
<accession>A0ABZ0W284</accession>
<dbReference type="Gene3D" id="2.120.10.30">
    <property type="entry name" value="TolB, C-terminal domain"/>
    <property type="match status" value="1"/>
</dbReference>
<protein>
    <submittedName>
        <fullName evidence="3">Phytase</fullName>
    </submittedName>
</protein>
<feature type="chain" id="PRO_5045112640" evidence="1">
    <location>
        <begin position="27"/>
        <end position="364"/>
    </location>
</feature>
<dbReference type="Pfam" id="PF02333">
    <property type="entry name" value="Phytase"/>
    <property type="match status" value="1"/>
</dbReference>
<evidence type="ECO:0000259" key="2">
    <source>
        <dbReference type="PROSITE" id="PS51662"/>
    </source>
</evidence>
<name>A0ABZ0W284_9BACT</name>
<keyword evidence="1" id="KW-0732">Signal</keyword>
<feature type="domain" description="BPP" evidence="2">
    <location>
        <begin position="31"/>
        <end position="358"/>
    </location>
</feature>